<organism evidence="2 3">
    <name type="scientific">Diaporthe vaccinii</name>
    <dbReference type="NCBI Taxonomy" id="105482"/>
    <lineage>
        <taxon>Eukaryota</taxon>
        <taxon>Fungi</taxon>
        <taxon>Dikarya</taxon>
        <taxon>Ascomycota</taxon>
        <taxon>Pezizomycotina</taxon>
        <taxon>Sordariomycetes</taxon>
        <taxon>Sordariomycetidae</taxon>
        <taxon>Diaporthales</taxon>
        <taxon>Diaporthaceae</taxon>
        <taxon>Diaporthe</taxon>
        <taxon>Diaporthe eres species complex</taxon>
    </lineage>
</organism>
<proteinExistence type="predicted"/>
<dbReference type="Proteomes" id="UP001600888">
    <property type="component" value="Unassembled WGS sequence"/>
</dbReference>
<reference evidence="2 3" key="1">
    <citation type="submission" date="2024-03" db="EMBL/GenBank/DDBJ databases">
        <title>A high-quality draft genome sequence of Diaporthe vaccinii, a causative agent of upright dieback and viscid rot disease in cranberry plants.</title>
        <authorList>
            <person name="Sarrasin M."/>
            <person name="Lang B.F."/>
            <person name="Burger G."/>
        </authorList>
    </citation>
    <scope>NUCLEOTIDE SEQUENCE [LARGE SCALE GENOMIC DNA]</scope>
    <source>
        <strain evidence="2 3">IS7</strain>
    </source>
</reference>
<feature type="region of interest" description="Disordered" evidence="1">
    <location>
        <begin position="87"/>
        <end position="122"/>
    </location>
</feature>
<dbReference type="EMBL" id="JBAWTH010000004">
    <property type="protein sequence ID" value="KAL2291987.1"/>
    <property type="molecule type" value="Genomic_DNA"/>
</dbReference>
<name>A0ABR4FBE9_9PEZI</name>
<comment type="caution">
    <text evidence="2">The sequence shown here is derived from an EMBL/GenBank/DDBJ whole genome shotgun (WGS) entry which is preliminary data.</text>
</comment>
<protein>
    <submittedName>
        <fullName evidence="2">Uncharacterized protein</fullName>
    </submittedName>
</protein>
<evidence type="ECO:0000256" key="1">
    <source>
        <dbReference type="SAM" id="MobiDB-lite"/>
    </source>
</evidence>
<evidence type="ECO:0000313" key="3">
    <source>
        <dbReference type="Proteomes" id="UP001600888"/>
    </source>
</evidence>
<gene>
    <name evidence="2" type="ORF">FJTKL_10673</name>
</gene>
<accession>A0ABR4FBE9</accession>
<feature type="compositionally biased region" description="Low complexity" evidence="1">
    <location>
        <begin position="96"/>
        <end position="105"/>
    </location>
</feature>
<evidence type="ECO:0000313" key="2">
    <source>
        <dbReference type="EMBL" id="KAL2291987.1"/>
    </source>
</evidence>
<sequence>MCFINKETIREICSQLIDPVFNAVKTCQKPPSRDSTSLEDLVGFREICTEQRPNRLLRMQDPFPKTASFSKEVEECFVSCRLDAFISPPPDPPPVRSASPSVAPPCAREPPWSSHAWRPSPP</sequence>
<keyword evidence="3" id="KW-1185">Reference proteome</keyword>